<evidence type="ECO:0000313" key="1">
    <source>
        <dbReference type="EMBL" id="SUU84026.1"/>
    </source>
</evidence>
<dbReference type="RefSeq" id="WP_002718806.1">
    <property type="nucleotide sequence ID" value="NZ_UFSI01000001.1"/>
</dbReference>
<organism evidence="1 2">
    <name type="scientific">Afipia felis</name>
    <name type="common">Cat scratch disease bacillus</name>
    <dbReference type="NCBI Taxonomy" id="1035"/>
    <lineage>
        <taxon>Bacteria</taxon>
        <taxon>Pseudomonadati</taxon>
        <taxon>Pseudomonadota</taxon>
        <taxon>Alphaproteobacteria</taxon>
        <taxon>Hyphomicrobiales</taxon>
        <taxon>Nitrobacteraceae</taxon>
        <taxon>Afipia</taxon>
    </lineage>
</organism>
<reference evidence="1 2" key="1">
    <citation type="submission" date="2018-06" db="EMBL/GenBank/DDBJ databases">
        <authorList>
            <consortium name="Pathogen Informatics"/>
            <person name="Doyle S."/>
        </authorList>
    </citation>
    <scope>NUCLEOTIDE SEQUENCE [LARGE SCALE GENOMIC DNA]</scope>
    <source>
        <strain evidence="1 2">NCTC12722</strain>
    </source>
</reference>
<protein>
    <submittedName>
        <fullName evidence="1">Uncharacterized protein</fullName>
    </submittedName>
</protein>
<proteinExistence type="predicted"/>
<sequence length="82" mass="8658">MPAALAFLFIAVPFLAASALEFEGFIALVLLFCVAAGLAGPPQNGASAAAARLRRQRQAQARDEALRAEIAARPRLPDLSRI</sequence>
<evidence type="ECO:0000313" key="2">
    <source>
        <dbReference type="Proteomes" id="UP000254343"/>
    </source>
</evidence>
<dbReference type="AlphaFoldDB" id="A0A380W580"/>
<dbReference type="EMBL" id="UIGB01000001">
    <property type="protein sequence ID" value="SUU84026.1"/>
    <property type="molecule type" value="Genomic_DNA"/>
</dbReference>
<name>A0A380W580_AFIFE</name>
<accession>A0A380W580</accession>
<gene>
    <name evidence="1" type="ORF">NCTC12722_01209</name>
</gene>
<dbReference type="Proteomes" id="UP000254343">
    <property type="component" value="Unassembled WGS sequence"/>
</dbReference>
<dbReference type="OrthoDB" id="9969033at2"/>